<dbReference type="RefSeq" id="WP_372266379.1">
    <property type="nucleotide sequence ID" value="NZ_JBFRUW010000048.1"/>
</dbReference>
<dbReference type="EMBL" id="JBFRUW010000048">
    <property type="protein sequence ID" value="MFA0569228.1"/>
    <property type="molecule type" value="Genomic_DNA"/>
</dbReference>
<reference evidence="1 2" key="1">
    <citation type="journal article" date="2024" name="ISME J.">
        <title>Tailless and filamentous prophages are predominant in marine Vibrio.</title>
        <authorList>
            <person name="Steensen K."/>
            <person name="Seneca J."/>
            <person name="Bartlau N."/>
            <person name="Yu X.A."/>
            <person name="Hussain F.A."/>
            <person name="Polz M.F."/>
        </authorList>
    </citation>
    <scope>NUCLEOTIDE SEQUENCE [LARGE SCALE GENOMIC DNA]</scope>
    <source>
        <strain evidence="1 2">10N.222.51.A1</strain>
    </source>
</reference>
<proteinExistence type="predicted"/>
<evidence type="ECO:0000313" key="2">
    <source>
        <dbReference type="Proteomes" id="UP001570417"/>
    </source>
</evidence>
<accession>A0ABV4ND18</accession>
<evidence type="ECO:0000313" key="1">
    <source>
        <dbReference type="EMBL" id="MFA0569228.1"/>
    </source>
</evidence>
<protein>
    <submittedName>
        <fullName evidence="1">Helix-turn-helix transcriptional regulator</fullName>
    </submittedName>
</protein>
<sequence>MEIIQGHSDRFLQIRDAMETTILCRSIIYNLIKAGGFPSYYAIKGERKAWLESEVQAWLLVRVSASY</sequence>
<dbReference type="Pfam" id="PF05930">
    <property type="entry name" value="Phage_AlpA"/>
    <property type="match status" value="1"/>
</dbReference>
<gene>
    <name evidence="1" type="ORF">AB4566_13210</name>
</gene>
<comment type="caution">
    <text evidence="1">The sequence shown here is derived from an EMBL/GenBank/DDBJ whole genome shotgun (WGS) entry which is preliminary data.</text>
</comment>
<keyword evidence="2" id="KW-1185">Reference proteome</keyword>
<organism evidence="1 2">
    <name type="scientific">Vibrio gallaecicus</name>
    <dbReference type="NCBI Taxonomy" id="552386"/>
    <lineage>
        <taxon>Bacteria</taxon>
        <taxon>Pseudomonadati</taxon>
        <taxon>Pseudomonadota</taxon>
        <taxon>Gammaproteobacteria</taxon>
        <taxon>Vibrionales</taxon>
        <taxon>Vibrionaceae</taxon>
        <taxon>Vibrio</taxon>
    </lineage>
</organism>
<name>A0ABV4ND18_9VIBR</name>
<dbReference type="InterPro" id="IPR010260">
    <property type="entry name" value="AlpA"/>
</dbReference>
<dbReference type="Proteomes" id="UP001570417">
    <property type="component" value="Unassembled WGS sequence"/>
</dbReference>
<dbReference type="Gene3D" id="1.10.238.160">
    <property type="match status" value="1"/>
</dbReference>